<keyword evidence="2" id="KW-0560">Oxidoreductase</keyword>
<keyword evidence="2" id="KW-0479">Metal-binding</keyword>
<dbReference type="Gene3D" id="1.10.630.10">
    <property type="entry name" value="Cytochrome P450"/>
    <property type="match status" value="1"/>
</dbReference>
<dbReference type="GO" id="GO:0016705">
    <property type="term" value="F:oxidoreductase activity, acting on paired donors, with incorporation or reduction of molecular oxygen"/>
    <property type="evidence" value="ECO:0007669"/>
    <property type="project" value="InterPro"/>
</dbReference>
<keyword evidence="2" id="KW-0349">Heme</keyword>
<keyword evidence="2" id="KW-0408">Iron</keyword>
<evidence type="ECO:0000256" key="2">
    <source>
        <dbReference type="RuleBase" id="RU000461"/>
    </source>
</evidence>
<evidence type="ECO:0000256" key="1">
    <source>
        <dbReference type="ARBA" id="ARBA00010617"/>
    </source>
</evidence>
<dbReference type="SUPFAM" id="SSF48264">
    <property type="entry name" value="Cytochrome P450"/>
    <property type="match status" value="1"/>
</dbReference>
<dbReference type="InterPro" id="IPR017972">
    <property type="entry name" value="Cyt_P450_CS"/>
</dbReference>
<dbReference type="Proteomes" id="UP000571950">
    <property type="component" value="Unassembled WGS sequence"/>
</dbReference>
<gene>
    <name evidence="3" type="ORF">GGR43_002770</name>
</gene>
<dbReference type="PANTHER" id="PTHR46696:SF6">
    <property type="entry name" value="P450, PUTATIVE (EUROFUNG)-RELATED"/>
    <property type="match status" value="1"/>
</dbReference>
<reference evidence="3 4" key="1">
    <citation type="submission" date="2020-08" db="EMBL/GenBank/DDBJ databases">
        <title>Genomic Encyclopedia of Type Strains, Phase IV (KMG-IV): sequencing the most valuable type-strain genomes for metagenomic binning, comparative biology and taxonomic classification.</title>
        <authorList>
            <person name="Goeker M."/>
        </authorList>
    </citation>
    <scope>NUCLEOTIDE SEQUENCE [LARGE SCALE GENOMIC DNA]</scope>
    <source>
        <strain evidence="3 4">DSM 26189</strain>
    </source>
</reference>
<evidence type="ECO:0000313" key="4">
    <source>
        <dbReference type="Proteomes" id="UP000571950"/>
    </source>
</evidence>
<sequence>MPPSIDDFILSDPAVQADPYAFYPLLREQKPVLKTDFRGQPCWVLSRRKDISAVLMDPRTYSSKTSPTKSLLFADPPEHSRLRGMVAERFTRTAVAPMSERVEPAAIRQFEPCLTAGRCDGIRDFASPLTITMMGQLLGIAVEKVQDIRGLTHLLAEHALAIRLGATPRPEAQGASDDIRNLFMGLVETGDYAPGGIFALLAERHGAGDLSADELVQFATLLFGAGHTTTTNLIGNCLYMLTQRPDDLARMREDEAFIEPFIEEVLRTRPSFHRILRITTREVELHGETIPAGSIVRLLLASANRDPEYFPDGEEFDPDRKARMHSSFGQGIHSCLGSWLARLEARTALRIISRRAARIELDPDTAPTPLTGGTFNEFGFEHLPILIAPLD</sequence>
<keyword evidence="4" id="KW-1185">Reference proteome</keyword>
<dbReference type="EMBL" id="JACIDT010000009">
    <property type="protein sequence ID" value="MBB3927047.1"/>
    <property type="molecule type" value="Genomic_DNA"/>
</dbReference>
<accession>A0A7W6BL23</accession>
<evidence type="ECO:0000313" key="3">
    <source>
        <dbReference type="EMBL" id="MBB3927047.1"/>
    </source>
</evidence>
<dbReference type="AlphaFoldDB" id="A0A7W6BL23"/>
<protein>
    <submittedName>
        <fullName evidence="3">Cytochrome P450</fullName>
    </submittedName>
</protein>
<organism evidence="3 4">
    <name type="scientific">Sphingobium jiangsuense</name>
    <dbReference type="NCBI Taxonomy" id="870476"/>
    <lineage>
        <taxon>Bacteria</taxon>
        <taxon>Pseudomonadati</taxon>
        <taxon>Pseudomonadota</taxon>
        <taxon>Alphaproteobacteria</taxon>
        <taxon>Sphingomonadales</taxon>
        <taxon>Sphingomonadaceae</taxon>
        <taxon>Sphingobium</taxon>
    </lineage>
</organism>
<dbReference type="GO" id="GO:0020037">
    <property type="term" value="F:heme binding"/>
    <property type="evidence" value="ECO:0007669"/>
    <property type="project" value="InterPro"/>
</dbReference>
<dbReference type="PANTHER" id="PTHR46696">
    <property type="entry name" value="P450, PUTATIVE (EUROFUNG)-RELATED"/>
    <property type="match status" value="1"/>
</dbReference>
<dbReference type="PROSITE" id="PS00086">
    <property type="entry name" value="CYTOCHROME_P450"/>
    <property type="match status" value="1"/>
</dbReference>
<comment type="caution">
    <text evidence="3">The sequence shown here is derived from an EMBL/GenBank/DDBJ whole genome shotgun (WGS) entry which is preliminary data.</text>
</comment>
<proteinExistence type="inferred from homology"/>
<name>A0A7W6BL23_9SPHN</name>
<comment type="similarity">
    <text evidence="1 2">Belongs to the cytochrome P450 family.</text>
</comment>
<dbReference type="Pfam" id="PF00067">
    <property type="entry name" value="p450"/>
    <property type="match status" value="1"/>
</dbReference>
<dbReference type="InterPro" id="IPR001128">
    <property type="entry name" value="Cyt_P450"/>
</dbReference>
<dbReference type="GO" id="GO:0005506">
    <property type="term" value="F:iron ion binding"/>
    <property type="evidence" value="ECO:0007669"/>
    <property type="project" value="InterPro"/>
</dbReference>
<keyword evidence="2" id="KW-0503">Monooxygenase</keyword>
<dbReference type="GO" id="GO:0004497">
    <property type="term" value="F:monooxygenase activity"/>
    <property type="evidence" value="ECO:0007669"/>
    <property type="project" value="UniProtKB-KW"/>
</dbReference>
<dbReference type="RefSeq" id="WP_188072544.1">
    <property type="nucleotide sequence ID" value="NZ_BSPS01000023.1"/>
</dbReference>
<dbReference type="InterPro" id="IPR036396">
    <property type="entry name" value="Cyt_P450_sf"/>
</dbReference>